<name>A0A6G0X668_9STRA</name>
<dbReference type="GO" id="GO:0003677">
    <property type="term" value="F:DNA binding"/>
    <property type="evidence" value="ECO:0007669"/>
    <property type="project" value="InterPro"/>
</dbReference>
<dbReference type="PROSITE" id="PS50090">
    <property type="entry name" value="MYB_LIKE"/>
    <property type="match status" value="1"/>
</dbReference>
<keyword evidence="7" id="KW-1185">Reference proteome</keyword>
<evidence type="ECO:0000313" key="7">
    <source>
        <dbReference type="Proteomes" id="UP000481153"/>
    </source>
</evidence>
<dbReference type="Proteomes" id="UP000481153">
    <property type="component" value="Unassembled WGS sequence"/>
</dbReference>
<dbReference type="PANTHER" id="PTHR12802">
    <property type="entry name" value="SWI/SNF COMPLEX-RELATED"/>
    <property type="match status" value="1"/>
</dbReference>
<evidence type="ECO:0000256" key="2">
    <source>
        <dbReference type="ARBA" id="ARBA00023163"/>
    </source>
</evidence>
<feature type="domain" description="Myb-like" evidence="4">
    <location>
        <begin position="9"/>
        <end position="60"/>
    </location>
</feature>
<proteinExistence type="predicted"/>
<dbReference type="InterPro" id="IPR006447">
    <property type="entry name" value="Myb_dom_plants"/>
</dbReference>
<evidence type="ECO:0000313" key="6">
    <source>
        <dbReference type="EMBL" id="KAF0735445.1"/>
    </source>
</evidence>
<gene>
    <name evidence="6" type="ORF">Ae201684_008131</name>
</gene>
<dbReference type="InterPro" id="IPR001005">
    <property type="entry name" value="SANT/Myb"/>
</dbReference>
<keyword evidence="3" id="KW-0539">Nucleus</keyword>
<dbReference type="PROSITE" id="PS51294">
    <property type="entry name" value="HTH_MYB"/>
    <property type="match status" value="1"/>
</dbReference>
<evidence type="ECO:0000259" key="4">
    <source>
        <dbReference type="PROSITE" id="PS50090"/>
    </source>
</evidence>
<dbReference type="Pfam" id="PF00249">
    <property type="entry name" value="Myb_DNA-binding"/>
    <property type="match status" value="1"/>
</dbReference>
<dbReference type="InterPro" id="IPR017930">
    <property type="entry name" value="Myb_dom"/>
</dbReference>
<dbReference type="VEuPathDB" id="FungiDB:AeMF1_008931"/>
<organism evidence="6 7">
    <name type="scientific">Aphanomyces euteiches</name>
    <dbReference type="NCBI Taxonomy" id="100861"/>
    <lineage>
        <taxon>Eukaryota</taxon>
        <taxon>Sar</taxon>
        <taxon>Stramenopiles</taxon>
        <taxon>Oomycota</taxon>
        <taxon>Saprolegniomycetes</taxon>
        <taxon>Saprolegniales</taxon>
        <taxon>Verrucalvaceae</taxon>
        <taxon>Aphanomyces</taxon>
    </lineage>
</organism>
<dbReference type="InterPro" id="IPR009057">
    <property type="entry name" value="Homeodomain-like_sf"/>
</dbReference>
<comment type="caution">
    <text evidence="6">The sequence shown here is derived from an EMBL/GenBank/DDBJ whole genome shotgun (WGS) entry which is preliminary data.</text>
</comment>
<keyword evidence="2" id="KW-0804">Transcription</keyword>
<dbReference type="Gene3D" id="1.10.10.60">
    <property type="entry name" value="Homeodomain-like"/>
    <property type="match status" value="1"/>
</dbReference>
<dbReference type="PANTHER" id="PTHR12802:SF155">
    <property type="entry name" value="DEUBIQUITINASE MYSM1"/>
    <property type="match status" value="1"/>
</dbReference>
<dbReference type="NCBIfam" id="TIGR01557">
    <property type="entry name" value="myb_SHAQKYF"/>
    <property type="match status" value="1"/>
</dbReference>
<keyword evidence="1" id="KW-0805">Transcription regulation</keyword>
<feature type="domain" description="HTH myb-type" evidence="5">
    <location>
        <begin position="9"/>
        <end position="64"/>
    </location>
</feature>
<dbReference type="AlphaFoldDB" id="A0A6G0X668"/>
<reference evidence="6 7" key="1">
    <citation type="submission" date="2019-07" db="EMBL/GenBank/DDBJ databases">
        <title>Genomics analysis of Aphanomyces spp. identifies a new class of oomycete effector associated with host adaptation.</title>
        <authorList>
            <person name="Gaulin E."/>
        </authorList>
    </citation>
    <scope>NUCLEOTIDE SEQUENCE [LARGE SCALE GENOMIC DNA]</scope>
    <source>
        <strain evidence="6 7">ATCC 201684</strain>
    </source>
</reference>
<accession>A0A6G0X668</accession>
<evidence type="ECO:0000256" key="1">
    <source>
        <dbReference type="ARBA" id="ARBA00023015"/>
    </source>
</evidence>
<dbReference type="EMBL" id="VJMJ01000098">
    <property type="protein sequence ID" value="KAF0735445.1"/>
    <property type="molecule type" value="Genomic_DNA"/>
</dbReference>
<sequence length="152" mass="17481">MYRASTASIENVSTGRWTRQEHERFLKGIQLYLNGPWKLVAAIVKTRTARQLRTHAQKFRATLARRKQRQKVKQGIHCLAAVKLPKASPGKLIKKQRIEPIQFTDSATRYDECIAFLIDAFQDDLRPARRFEALQVAPLHAPTTPPPFCYLI</sequence>
<dbReference type="SMART" id="SM00717">
    <property type="entry name" value="SANT"/>
    <property type="match status" value="1"/>
</dbReference>
<evidence type="ECO:0000256" key="3">
    <source>
        <dbReference type="ARBA" id="ARBA00023242"/>
    </source>
</evidence>
<dbReference type="CDD" id="cd00167">
    <property type="entry name" value="SANT"/>
    <property type="match status" value="1"/>
</dbReference>
<evidence type="ECO:0000259" key="5">
    <source>
        <dbReference type="PROSITE" id="PS51294"/>
    </source>
</evidence>
<protein>
    <submittedName>
        <fullName evidence="6">Uncharacterized protein</fullName>
    </submittedName>
</protein>
<dbReference type="SUPFAM" id="SSF46689">
    <property type="entry name" value="Homeodomain-like"/>
    <property type="match status" value="1"/>
</dbReference>